<keyword evidence="4 10" id="KW-0347">Helicase</keyword>
<dbReference type="Pfam" id="PF21010">
    <property type="entry name" value="HA2_C"/>
    <property type="match status" value="1"/>
</dbReference>
<dbReference type="SMART" id="SM00847">
    <property type="entry name" value="HA2"/>
    <property type="match status" value="1"/>
</dbReference>
<evidence type="ECO:0000256" key="7">
    <source>
        <dbReference type="SAM" id="MobiDB-lite"/>
    </source>
</evidence>
<evidence type="ECO:0000256" key="4">
    <source>
        <dbReference type="ARBA" id="ARBA00022806"/>
    </source>
</evidence>
<organism evidence="10 11">
    <name type="scientific">Aspergillus candidus</name>
    <dbReference type="NCBI Taxonomy" id="41067"/>
    <lineage>
        <taxon>Eukaryota</taxon>
        <taxon>Fungi</taxon>
        <taxon>Dikarya</taxon>
        <taxon>Ascomycota</taxon>
        <taxon>Pezizomycotina</taxon>
        <taxon>Eurotiomycetes</taxon>
        <taxon>Eurotiomycetidae</taxon>
        <taxon>Eurotiales</taxon>
        <taxon>Aspergillaceae</taxon>
        <taxon>Aspergillus</taxon>
        <taxon>Aspergillus subgen. Circumdati</taxon>
    </lineage>
</organism>
<evidence type="ECO:0000259" key="8">
    <source>
        <dbReference type="PROSITE" id="PS51192"/>
    </source>
</evidence>
<feature type="region of interest" description="Disordered" evidence="7">
    <location>
        <begin position="1"/>
        <end position="128"/>
    </location>
</feature>
<feature type="compositionally biased region" description="Polar residues" evidence="7">
    <location>
        <begin position="16"/>
        <end position="27"/>
    </location>
</feature>
<keyword evidence="5" id="KW-0067">ATP-binding</keyword>
<dbReference type="GO" id="GO:0005524">
    <property type="term" value="F:ATP binding"/>
    <property type="evidence" value="ECO:0007669"/>
    <property type="project" value="UniProtKB-KW"/>
</dbReference>
<dbReference type="GO" id="GO:0045943">
    <property type="term" value="P:positive regulation of transcription by RNA polymerase I"/>
    <property type="evidence" value="ECO:0007669"/>
    <property type="project" value="TreeGrafter"/>
</dbReference>
<reference evidence="10 11" key="1">
    <citation type="submission" date="2017-12" db="EMBL/GenBank/DDBJ databases">
        <authorList>
            <consortium name="DOE Joint Genome Institute"/>
            <person name="Haridas S."/>
            <person name="Kjaerbolling I."/>
            <person name="Vesth T.C."/>
            <person name="Frisvad J.C."/>
            <person name="Nybo J.L."/>
            <person name="Theobald S."/>
            <person name="Kuo A."/>
            <person name="Bowyer P."/>
            <person name="Matsuda Y."/>
            <person name="Mondo S."/>
            <person name="Lyhne E.K."/>
            <person name="Kogle M.E."/>
            <person name="Clum A."/>
            <person name="Lipzen A."/>
            <person name="Salamov A."/>
            <person name="Ngan C.Y."/>
            <person name="Daum C."/>
            <person name="Chiniquy J."/>
            <person name="Barry K."/>
            <person name="LaButti K."/>
            <person name="Simmons B.A."/>
            <person name="Magnuson J.K."/>
            <person name="Mortensen U.H."/>
            <person name="Larsen T.O."/>
            <person name="Grigoriev I.V."/>
            <person name="Baker S.E."/>
            <person name="Andersen M.R."/>
            <person name="Nordberg H.P."/>
            <person name="Cantor M.N."/>
            <person name="Hua S.X."/>
        </authorList>
    </citation>
    <scope>NUCLEOTIDE SEQUENCE [LARGE SCALE GENOMIC DNA]</scope>
    <source>
        <strain evidence="10 11">CBS 102.13</strain>
    </source>
</reference>
<name>A0A2I2FFP9_ASPCN</name>
<protein>
    <recommendedName>
        <fullName evidence="1">RNA helicase</fullName>
        <ecNumber evidence="1">3.6.4.13</ecNumber>
    </recommendedName>
</protein>
<dbReference type="Proteomes" id="UP000234585">
    <property type="component" value="Unassembled WGS sequence"/>
</dbReference>
<dbReference type="PROSITE" id="PS51192">
    <property type="entry name" value="HELICASE_ATP_BIND_1"/>
    <property type="match status" value="1"/>
</dbReference>
<dbReference type="GO" id="GO:0016787">
    <property type="term" value="F:hydrolase activity"/>
    <property type="evidence" value="ECO:0007669"/>
    <property type="project" value="UniProtKB-KW"/>
</dbReference>
<evidence type="ECO:0000256" key="1">
    <source>
        <dbReference type="ARBA" id="ARBA00012552"/>
    </source>
</evidence>
<dbReference type="InterPro" id="IPR014001">
    <property type="entry name" value="Helicase_ATP-bd"/>
</dbReference>
<dbReference type="GO" id="GO:0005730">
    <property type="term" value="C:nucleolus"/>
    <property type="evidence" value="ECO:0007669"/>
    <property type="project" value="TreeGrafter"/>
</dbReference>
<dbReference type="PANTHER" id="PTHR18934:SF118">
    <property type="entry name" value="ATP-DEPENDENT RNA HELICASE DHX33"/>
    <property type="match status" value="1"/>
</dbReference>
<dbReference type="SMART" id="SM00490">
    <property type="entry name" value="HELICc"/>
    <property type="match status" value="1"/>
</dbReference>
<dbReference type="AlphaFoldDB" id="A0A2I2FFP9"/>
<evidence type="ECO:0000256" key="5">
    <source>
        <dbReference type="ARBA" id="ARBA00022840"/>
    </source>
</evidence>
<dbReference type="GO" id="GO:0003725">
    <property type="term" value="F:double-stranded RNA binding"/>
    <property type="evidence" value="ECO:0007669"/>
    <property type="project" value="TreeGrafter"/>
</dbReference>
<proteinExistence type="predicted"/>
<evidence type="ECO:0000256" key="2">
    <source>
        <dbReference type="ARBA" id="ARBA00022741"/>
    </source>
</evidence>
<sequence>MPERVRTVFDDDADSHQPQQPVQTAPQESVAPEPPLKKRKTKDGDSAADSKKKKKAKKSTVPATAPATSPPPSENNPEQQKPHESNPAPPKKTLKKRNDAAVDRPVRDKKHKPALTDGKDKKRLPREFPGLRDRARALYETRKNLPIFPHGDEIRRYLSNNDVMLLVGETGSGKSTQIPQFLVDEPWCRPKRVSAVGKSAAAESGDSGKDQKKGEGKMVVGGCIAITQPRRVAAISLARRVAEEMGTPLGSSSPASQVGYSVRFDTSTSPSTRVKFLTEGMLLQEMLRDPALTKYSAVVVDEVHERGVNVDLVLGFLRNLVSGNREARGGLPLKVVVMSATADMESLLGFFKEGYTGGVDRSLGQEKEAEAEATGTDEAKTQDDIAVCHIKGRQYPVKTIYAPAPVHDFVDAALKVIFQIHCKEPLPGDILVFLTGQETVEALEQLVLEYAEGMDTALPKIQVLPLFAALPQAAQQRVFLPAPPRTRKIILATNIAETSVTVSGVRFVVDCGKAKVKQFRTRLGLDSLLVKPISKSAAIQRKGRAGREAPGQCYRLYTEKDYLALDEVNTPEILRCDLSQALLNMKARGVDNVMGFPFLTRPPREALEKALLQLLSIDALEDSGAISATGQQIAKLPLTPTLGRVLLAASEFGAGCLSDVIDIISCLSVENIFINTNSEEKKEQAEKARHDLYRREGDHLTMLATVQAYAAEHSDRKAWAERHLVSHRAMQSVMDVRKQLTTQCRQAQLLPNPSDSRGTDGTNSFDPSLVREPSPVAILKSFLRGFATNTARLVPDGSYRTVVGNQTVAIHPSSVLFSKKVEAILYNEFVFTNRSYARGVSAVQMDWVGEALA</sequence>
<dbReference type="OrthoDB" id="10253254at2759"/>
<keyword evidence="2" id="KW-0547">Nucleotide-binding</keyword>
<evidence type="ECO:0000313" key="11">
    <source>
        <dbReference type="Proteomes" id="UP000234585"/>
    </source>
</evidence>
<accession>A0A2I2FFP9</accession>
<dbReference type="EMBL" id="KZ559129">
    <property type="protein sequence ID" value="PLB39468.1"/>
    <property type="molecule type" value="Genomic_DNA"/>
</dbReference>
<dbReference type="RefSeq" id="XP_024673480.1">
    <property type="nucleotide sequence ID" value="XM_024817197.1"/>
</dbReference>
<evidence type="ECO:0000313" key="10">
    <source>
        <dbReference type="EMBL" id="PLB39468.1"/>
    </source>
</evidence>
<dbReference type="PROSITE" id="PS00690">
    <property type="entry name" value="DEAH_ATP_HELICASE"/>
    <property type="match status" value="1"/>
</dbReference>
<feature type="domain" description="Helicase ATP-binding" evidence="8">
    <location>
        <begin position="155"/>
        <end position="360"/>
    </location>
</feature>
<evidence type="ECO:0000256" key="3">
    <source>
        <dbReference type="ARBA" id="ARBA00022801"/>
    </source>
</evidence>
<dbReference type="CDD" id="cd17917">
    <property type="entry name" value="DEXHc_RHA-like"/>
    <property type="match status" value="1"/>
</dbReference>
<feature type="compositionally biased region" description="Basic and acidic residues" evidence="7">
    <location>
        <begin position="117"/>
        <end position="128"/>
    </location>
</feature>
<dbReference type="InterPro" id="IPR001650">
    <property type="entry name" value="Helicase_C-like"/>
</dbReference>
<keyword evidence="11" id="KW-1185">Reference proteome</keyword>
<dbReference type="InterPro" id="IPR011709">
    <property type="entry name" value="DEAD-box_helicase_OB_fold"/>
</dbReference>
<keyword evidence="3" id="KW-0378">Hydrolase</keyword>
<feature type="compositionally biased region" description="Basic and acidic residues" evidence="7">
    <location>
        <begin position="96"/>
        <end position="106"/>
    </location>
</feature>
<dbReference type="PROSITE" id="PS51194">
    <property type="entry name" value="HELICASE_CTER"/>
    <property type="match status" value="1"/>
</dbReference>
<dbReference type="EC" id="3.6.4.13" evidence="1"/>
<dbReference type="Pfam" id="PF07717">
    <property type="entry name" value="OB_NTP_bind"/>
    <property type="match status" value="1"/>
</dbReference>
<dbReference type="GO" id="GO:0003724">
    <property type="term" value="F:RNA helicase activity"/>
    <property type="evidence" value="ECO:0007669"/>
    <property type="project" value="UniProtKB-EC"/>
</dbReference>
<dbReference type="SMART" id="SM00487">
    <property type="entry name" value="DEXDc"/>
    <property type="match status" value="1"/>
</dbReference>
<dbReference type="GO" id="GO:1990904">
    <property type="term" value="C:ribonucleoprotein complex"/>
    <property type="evidence" value="ECO:0007669"/>
    <property type="project" value="UniProtKB-ARBA"/>
</dbReference>
<dbReference type="InterPro" id="IPR002464">
    <property type="entry name" value="DNA/RNA_helicase_DEAH_CS"/>
</dbReference>
<dbReference type="CDD" id="cd18791">
    <property type="entry name" value="SF2_C_RHA"/>
    <property type="match status" value="1"/>
</dbReference>
<comment type="catalytic activity">
    <reaction evidence="6">
        <text>ATP + H2O = ADP + phosphate + H(+)</text>
        <dbReference type="Rhea" id="RHEA:13065"/>
        <dbReference type="ChEBI" id="CHEBI:15377"/>
        <dbReference type="ChEBI" id="CHEBI:15378"/>
        <dbReference type="ChEBI" id="CHEBI:30616"/>
        <dbReference type="ChEBI" id="CHEBI:43474"/>
        <dbReference type="ChEBI" id="CHEBI:456216"/>
        <dbReference type="EC" id="3.6.4.13"/>
    </reaction>
</comment>
<feature type="domain" description="Helicase C-terminal" evidence="9">
    <location>
        <begin position="413"/>
        <end position="589"/>
    </location>
</feature>
<dbReference type="InterPro" id="IPR007502">
    <property type="entry name" value="Helicase-assoc_dom"/>
</dbReference>
<dbReference type="Pfam" id="PF00271">
    <property type="entry name" value="Helicase_C"/>
    <property type="match status" value="1"/>
</dbReference>
<dbReference type="STRING" id="41067.A0A2I2FFP9"/>
<dbReference type="FunFam" id="3.40.50.300:FF:000145">
    <property type="entry name" value="probable ATP-dependent RNA helicase DHX40"/>
    <property type="match status" value="1"/>
</dbReference>
<dbReference type="GeneID" id="36524357"/>
<dbReference type="Gene3D" id="3.40.50.300">
    <property type="entry name" value="P-loop containing nucleotide triphosphate hydrolases"/>
    <property type="match status" value="2"/>
</dbReference>
<dbReference type="Gene3D" id="1.20.120.1080">
    <property type="match status" value="1"/>
</dbReference>
<dbReference type="SUPFAM" id="SSF52540">
    <property type="entry name" value="P-loop containing nucleoside triphosphate hydrolases"/>
    <property type="match status" value="1"/>
</dbReference>
<evidence type="ECO:0000256" key="6">
    <source>
        <dbReference type="ARBA" id="ARBA00047984"/>
    </source>
</evidence>
<feature type="compositionally biased region" description="Polar residues" evidence="7">
    <location>
        <begin position="748"/>
        <end position="766"/>
    </location>
</feature>
<gene>
    <name evidence="10" type="ORF">BDW47DRAFT_130892</name>
</gene>
<evidence type="ECO:0000259" key="9">
    <source>
        <dbReference type="PROSITE" id="PS51194"/>
    </source>
</evidence>
<dbReference type="InterPro" id="IPR027417">
    <property type="entry name" value="P-loop_NTPase"/>
</dbReference>
<dbReference type="PANTHER" id="PTHR18934">
    <property type="entry name" value="ATP-DEPENDENT RNA HELICASE"/>
    <property type="match status" value="1"/>
</dbReference>
<dbReference type="FunFam" id="3.40.50.300:FF:002203">
    <property type="entry name" value="ATP-dependent RNA helicase (Hrh1), putative"/>
    <property type="match status" value="1"/>
</dbReference>
<feature type="region of interest" description="Disordered" evidence="7">
    <location>
        <begin position="748"/>
        <end position="769"/>
    </location>
</feature>